<keyword evidence="5" id="KW-0961">Cell wall biogenesis/degradation</keyword>
<dbReference type="SUPFAM" id="SSF55846">
    <property type="entry name" value="N-acetylmuramoyl-L-alanine amidase-like"/>
    <property type="match status" value="1"/>
</dbReference>
<evidence type="ECO:0000256" key="4">
    <source>
        <dbReference type="ARBA" id="ARBA00022801"/>
    </source>
</evidence>
<feature type="domain" description="N-acetylmuramoyl-L-alanine amidase" evidence="6">
    <location>
        <begin position="38"/>
        <end position="205"/>
    </location>
</feature>
<dbReference type="SUPFAM" id="SSF47090">
    <property type="entry name" value="PGBD-like"/>
    <property type="match status" value="1"/>
</dbReference>
<dbReference type="EMBL" id="JAATLJ010000001">
    <property type="protein sequence ID" value="NIZ40355.1"/>
    <property type="molecule type" value="Genomic_DNA"/>
</dbReference>
<organism evidence="7 8">
    <name type="scientific">Entomospira entomophila</name>
    <dbReference type="NCBI Taxonomy" id="2719988"/>
    <lineage>
        <taxon>Bacteria</taxon>
        <taxon>Pseudomonadati</taxon>
        <taxon>Spirochaetota</taxon>
        <taxon>Spirochaetia</taxon>
        <taxon>Spirochaetales</taxon>
        <taxon>Spirochaetaceae</taxon>
        <taxon>Entomospira</taxon>
    </lineage>
</organism>
<dbReference type="InterPro" id="IPR036365">
    <property type="entry name" value="PGBD-like_sf"/>
</dbReference>
<sequence length="326" mass="37849">MKGGRKVSFKTKLWSLLLIVIYSGCNKGYVHHSEYYTDTSRQSATFDSRIQYLIMHYTAVDEEESFRLLTTESWPASAHYLVTENPKQKHHQPVVYQLVPESERAWHAGVSRWGENSRLNSASIGIEIVNLGYIDIEPTFDQHDSLIEDGYHVWKAEERYWFYYPSEQVEAVKLLAKDIVDRYNIEPQHVLGHTDIAPLRKSDPGPLFPWRELYDAGIGAWYDDDTFLKYLDYRELDSLVSTDHLLHLLRLYGYPTPTPLDQRIASSQTTLEERSQYEREAQLVIRAFQMHFRPTNFSGVADAETEAIILSLLEKYYGAETLEGIL</sequence>
<comment type="similarity">
    <text evidence="2">Belongs to the N-acetylmuramoyl-L-alanine amidase 2 family.</text>
</comment>
<dbReference type="EC" id="3.5.1.28" evidence="3"/>
<dbReference type="CDD" id="cd06583">
    <property type="entry name" value="PGRP"/>
    <property type="match status" value="1"/>
</dbReference>
<dbReference type="InterPro" id="IPR036366">
    <property type="entry name" value="PGBDSf"/>
</dbReference>
<dbReference type="InterPro" id="IPR051206">
    <property type="entry name" value="NAMLAA_amidase_2"/>
</dbReference>
<dbReference type="AlphaFoldDB" id="A0A968G866"/>
<reference evidence="7 8" key="1">
    <citation type="submission" date="2020-03" db="EMBL/GenBank/DDBJ databases">
        <title>Spirochaetal bacteria isolated from arthropods constitute a novel genus Entomospira genus novum within the order Spirochaetales.</title>
        <authorList>
            <person name="Grana-Miraglia L."/>
            <person name="Sikutova S."/>
            <person name="Fingerle V."/>
            <person name="Sing A."/>
            <person name="Castillo-Ramirez S."/>
            <person name="Margos G."/>
            <person name="Rudolf I."/>
        </authorList>
    </citation>
    <scope>NUCLEOTIDE SEQUENCE [LARGE SCALE GENOMIC DNA]</scope>
    <source>
        <strain evidence="7 8">BR193</strain>
    </source>
</reference>
<dbReference type="SMART" id="SM00644">
    <property type="entry name" value="Ami_2"/>
    <property type="match status" value="1"/>
</dbReference>
<evidence type="ECO:0000313" key="8">
    <source>
        <dbReference type="Proteomes" id="UP000711995"/>
    </source>
</evidence>
<keyword evidence="4" id="KW-0378">Hydrolase</keyword>
<dbReference type="InterPro" id="IPR002502">
    <property type="entry name" value="Amidase_domain"/>
</dbReference>
<dbReference type="FunFam" id="3.40.80.10:FF:000003">
    <property type="entry name" value="N-acetylmuramoyl-L-alanine amidase"/>
    <property type="match status" value="1"/>
</dbReference>
<dbReference type="GO" id="GO:0009253">
    <property type="term" value="P:peptidoglycan catabolic process"/>
    <property type="evidence" value="ECO:0007669"/>
    <property type="project" value="InterPro"/>
</dbReference>
<keyword evidence="8" id="KW-1185">Reference proteome</keyword>
<evidence type="ECO:0000256" key="5">
    <source>
        <dbReference type="ARBA" id="ARBA00023316"/>
    </source>
</evidence>
<evidence type="ECO:0000256" key="3">
    <source>
        <dbReference type="ARBA" id="ARBA00011901"/>
    </source>
</evidence>
<evidence type="ECO:0000259" key="6">
    <source>
        <dbReference type="SMART" id="SM00644"/>
    </source>
</evidence>
<comment type="catalytic activity">
    <reaction evidence="1">
        <text>Hydrolyzes the link between N-acetylmuramoyl residues and L-amino acid residues in certain cell-wall glycopeptides.</text>
        <dbReference type="EC" id="3.5.1.28"/>
    </reaction>
</comment>
<protein>
    <recommendedName>
        <fullName evidence="3">N-acetylmuramoyl-L-alanine amidase</fullName>
        <ecNumber evidence="3">3.5.1.28</ecNumber>
    </recommendedName>
</protein>
<dbReference type="InterPro" id="IPR036505">
    <property type="entry name" value="Amidase/PGRP_sf"/>
</dbReference>
<dbReference type="PANTHER" id="PTHR30417">
    <property type="entry name" value="N-ACETYLMURAMOYL-L-ALANINE AMIDASE AMID"/>
    <property type="match status" value="1"/>
</dbReference>
<dbReference type="Proteomes" id="UP000711995">
    <property type="component" value="Unassembled WGS sequence"/>
</dbReference>
<dbReference type="GO" id="GO:0019867">
    <property type="term" value="C:outer membrane"/>
    <property type="evidence" value="ECO:0007669"/>
    <property type="project" value="TreeGrafter"/>
</dbReference>
<dbReference type="Gene3D" id="3.40.80.10">
    <property type="entry name" value="Peptidoglycan recognition protein-like"/>
    <property type="match status" value="1"/>
</dbReference>
<accession>A0A968G866</accession>
<comment type="caution">
    <text evidence="7">The sequence shown here is derived from an EMBL/GenBank/DDBJ whole genome shotgun (WGS) entry which is preliminary data.</text>
</comment>
<proteinExistence type="inferred from homology"/>
<dbReference type="GO" id="GO:0071555">
    <property type="term" value="P:cell wall organization"/>
    <property type="evidence" value="ECO:0007669"/>
    <property type="project" value="UniProtKB-KW"/>
</dbReference>
<dbReference type="GO" id="GO:0008745">
    <property type="term" value="F:N-acetylmuramoyl-L-alanine amidase activity"/>
    <property type="evidence" value="ECO:0007669"/>
    <property type="project" value="UniProtKB-EC"/>
</dbReference>
<evidence type="ECO:0000256" key="2">
    <source>
        <dbReference type="ARBA" id="ARBA00007553"/>
    </source>
</evidence>
<dbReference type="Pfam" id="PF01510">
    <property type="entry name" value="Amidase_2"/>
    <property type="match status" value="1"/>
</dbReference>
<dbReference type="Gene3D" id="1.10.101.10">
    <property type="entry name" value="PGBD-like superfamily/PGBD"/>
    <property type="match status" value="1"/>
</dbReference>
<name>A0A968G866_9SPIO</name>
<gene>
    <name evidence="7" type="ORF">HCT14_02355</name>
</gene>
<evidence type="ECO:0000313" key="7">
    <source>
        <dbReference type="EMBL" id="NIZ40355.1"/>
    </source>
</evidence>
<dbReference type="GO" id="GO:0009254">
    <property type="term" value="P:peptidoglycan turnover"/>
    <property type="evidence" value="ECO:0007669"/>
    <property type="project" value="TreeGrafter"/>
</dbReference>
<dbReference type="PANTHER" id="PTHR30417:SF1">
    <property type="entry name" value="N-ACETYLMURAMOYL-L-ALANINE AMIDASE AMID"/>
    <property type="match status" value="1"/>
</dbReference>
<evidence type="ECO:0000256" key="1">
    <source>
        <dbReference type="ARBA" id="ARBA00001561"/>
    </source>
</evidence>